<dbReference type="EMBL" id="SKBU01000025">
    <property type="protein sequence ID" value="TCJ15481.1"/>
    <property type="molecule type" value="Genomic_DNA"/>
</dbReference>
<sequence>MTGTLSLRSTVVAGEGQVSSDIGGEVAILDLKAGTYYGLEGIGARVWELIQQPRRVCEIRDALLEEYEVEPGRCERDLLALFRRMSDEGLVEIRN</sequence>
<dbReference type="RefSeq" id="WP_132692493.1">
    <property type="nucleotide sequence ID" value="NZ_SKBU01000025.1"/>
</dbReference>
<dbReference type="InterPro" id="IPR008792">
    <property type="entry name" value="PQQD"/>
</dbReference>
<dbReference type="Proteomes" id="UP000295244">
    <property type="component" value="Unassembled WGS sequence"/>
</dbReference>
<dbReference type="InterPro" id="IPR041881">
    <property type="entry name" value="PqqD_sf"/>
</dbReference>
<organism evidence="1 2">
    <name type="scientific">Rubrobacter taiwanensis</name>
    <dbReference type="NCBI Taxonomy" id="185139"/>
    <lineage>
        <taxon>Bacteria</taxon>
        <taxon>Bacillati</taxon>
        <taxon>Actinomycetota</taxon>
        <taxon>Rubrobacteria</taxon>
        <taxon>Rubrobacterales</taxon>
        <taxon>Rubrobacteraceae</taxon>
        <taxon>Rubrobacter</taxon>
    </lineage>
</organism>
<dbReference type="Gene3D" id="1.10.10.1150">
    <property type="entry name" value="Coenzyme PQQ synthesis protein D (PqqD)"/>
    <property type="match status" value="1"/>
</dbReference>
<accession>A0A4R1BEE8</accession>
<dbReference type="AlphaFoldDB" id="A0A4R1BEE8"/>
<evidence type="ECO:0000313" key="1">
    <source>
        <dbReference type="EMBL" id="TCJ15481.1"/>
    </source>
</evidence>
<dbReference type="OrthoDB" id="1495225at2"/>
<gene>
    <name evidence="1" type="ORF">E0L93_12905</name>
</gene>
<protein>
    <submittedName>
        <fullName evidence="1">PqqD family protein</fullName>
    </submittedName>
</protein>
<comment type="caution">
    <text evidence="1">The sequence shown here is derived from an EMBL/GenBank/DDBJ whole genome shotgun (WGS) entry which is preliminary data.</text>
</comment>
<name>A0A4R1BEE8_9ACTN</name>
<reference evidence="1 2" key="1">
    <citation type="submission" date="2019-03" db="EMBL/GenBank/DDBJ databases">
        <title>Whole genome sequence of a novel Rubrobacter taiwanensis strain, isolated from Yellowstone National Park.</title>
        <authorList>
            <person name="Freed S."/>
            <person name="Ramaley R.F."/>
            <person name="Kyndt J.A."/>
        </authorList>
    </citation>
    <scope>NUCLEOTIDE SEQUENCE [LARGE SCALE GENOMIC DNA]</scope>
    <source>
        <strain evidence="1 2">Yellowstone</strain>
    </source>
</reference>
<proteinExistence type="predicted"/>
<keyword evidence="2" id="KW-1185">Reference proteome</keyword>
<evidence type="ECO:0000313" key="2">
    <source>
        <dbReference type="Proteomes" id="UP000295244"/>
    </source>
</evidence>
<dbReference type="Pfam" id="PF05402">
    <property type="entry name" value="PqqD"/>
    <property type="match status" value="1"/>
</dbReference>